<proteinExistence type="predicted"/>
<evidence type="ECO:0000313" key="2">
    <source>
        <dbReference type="Proteomes" id="UP000298030"/>
    </source>
</evidence>
<sequence length="57" mass="5975">MPVTLKIAGAGFWTGRAEAGSAQRRSLLPTSMFNKLPPQGTEFPCAACALPLWNGVG</sequence>
<keyword evidence="2" id="KW-1185">Reference proteome</keyword>
<name>A0A4Y7SQY8_COPMI</name>
<comment type="caution">
    <text evidence="1">The sequence shown here is derived from an EMBL/GenBank/DDBJ whole genome shotgun (WGS) entry which is preliminary data.</text>
</comment>
<organism evidence="1 2">
    <name type="scientific">Coprinellus micaceus</name>
    <name type="common">Glistening ink-cap mushroom</name>
    <name type="synonym">Coprinus micaceus</name>
    <dbReference type="NCBI Taxonomy" id="71717"/>
    <lineage>
        <taxon>Eukaryota</taxon>
        <taxon>Fungi</taxon>
        <taxon>Dikarya</taxon>
        <taxon>Basidiomycota</taxon>
        <taxon>Agaricomycotina</taxon>
        <taxon>Agaricomycetes</taxon>
        <taxon>Agaricomycetidae</taxon>
        <taxon>Agaricales</taxon>
        <taxon>Agaricineae</taxon>
        <taxon>Psathyrellaceae</taxon>
        <taxon>Coprinellus</taxon>
    </lineage>
</organism>
<reference evidence="1 2" key="1">
    <citation type="journal article" date="2019" name="Nat. Ecol. Evol.">
        <title>Megaphylogeny resolves global patterns of mushroom evolution.</title>
        <authorList>
            <person name="Varga T."/>
            <person name="Krizsan K."/>
            <person name="Foldi C."/>
            <person name="Dima B."/>
            <person name="Sanchez-Garcia M."/>
            <person name="Sanchez-Ramirez S."/>
            <person name="Szollosi G.J."/>
            <person name="Szarkandi J.G."/>
            <person name="Papp V."/>
            <person name="Albert L."/>
            <person name="Andreopoulos W."/>
            <person name="Angelini C."/>
            <person name="Antonin V."/>
            <person name="Barry K.W."/>
            <person name="Bougher N.L."/>
            <person name="Buchanan P."/>
            <person name="Buyck B."/>
            <person name="Bense V."/>
            <person name="Catcheside P."/>
            <person name="Chovatia M."/>
            <person name="Cooper J."/>
            <person name="Damon W."/>
            <person name="Desjardin D."/>
            <person name="Finy P."/>
            <person name="Geml J."/>
            <person name="Haridas S."/>
            <person name="Hughes K."/>
            <person name="Justo A."/>
            <person name="Karasinski D."/>
            <person name="Kautmanova I."/>
            <person name="Kiss B."/>
            <person name="Kocsube S."/>
            <person name="Kotiranta H."/>
            <person name="LaButti K.M."/>
            <person name="Lechner B.E."/>
            <person name="Liimatainen K."/>
            <person name="Lipzen A."/>
            <person name="Lukacs Z."/>
            <person name="Mihaltcheva S."/>
            <person name="Morgado L.N."/>
            <person name="Niskanen T."/>
            <person name="Noordeloos M.E."/>
            <person name="Ohm R.A."/>
            <person name="Ortiz-Santana B."/>
            <person name="Ovrebo C."/>
            <person name="Racz N."/>
            <person name="Riley R."/>
            <person name="Savchenko A."/>
            <person name="Shiryaev A."/>
            <person name="Soop K."/>
            <person name="Spirin V."/>
            <person name="Szebenyi C."/>
            <person name="Tomsovsky M."/>
            <person name="Tulloss R.E."/>
            <person name="Uehling J."/>
            <person name="Grigoriev I.V."/>
            <person name="Vagvolgyi C."/>
            <person name="Papp T."/>
            <person name="Martin F.M."/>
            <person name="Miettinen O."/>
            <person name="Hibbett D.S."/>
            <person name="Nagy L.G."/>
        </authorList>
    </citation>
    <scope>NUCLEOTIDE SEQUENCE [LARGE SCALE GENOMIC DNA]</scope>
    <source>
        <strain evidence="1 2">FP101781</strain>
    </source>
</reference>
<dbReference type="Proteomes" id="UP000298030">
    <property type="component" value="Unassembled WGS sequence"/>
</dbReference>
<dbReference type="AlphaFoldDB" id="A0A4Y7SQY8"/>
<accession>A0A4Y7SQY8</accession>
<evidence type="ECO:0000313" key="1">
    <source>
        <dbReference type="EMBL" id="TEB24255.1"/>
    </source>
</evidence>
<gene>
    <name evidence="1" type="ORF">FA13DRAFT_1739299</name>
</gene>
<protein>
    <submittedName>
        <fullName evidence="1">Uncharacterized protein</fullName>
    </submittedName>
</protein>
<dbReference type="EMBL" id="QPFP01000068">
    <property type="protein sequence ID" value="TEB24255.1"/>
    <property type="molecule type" value="Genomic_DNA"/>
</dbReference>